<accession>A0AAW2EI19</accession>
<protein>
    <submittedName>
        <fullName evidence="2">Uncharacterized protein</fullName>
    </submittedName>
</protein>
<reference evidence="2 3" key="1">
    <citation type="submission" date="2023-03" db="EMBL/GenBank/DDBJ databases">
        <title>High recombination rates correlate with genetic variation in Cardiocondyla obscurior ants.</title>
        <authorList>
            <person name="Errbii M."/>
        </authorList>
    </citation>
    <scope>NUCLEOTIDE SEQUENCE [LARGE SCALE GENOMIC DNA]</scope>
    <source>
        <strain evidence="2">Alpha-2009</strain>
        <tissue evidence="2">Whole body</tissue>
    </source>
</reference>
<proteinExistence type="predicted"/>
<evidence type="ECO:0000313" key="3">
    <source>
        <dbReference type="Proteomes" id="UP001430953"/>
    </source>
</evidence>
<gene>
    <name evidence="2" type="ORF">PUN28_018923</name>
</gene>
<feature type="compositionally biased region" description="Basic and acidic residues" evidence="1">
    <location>
        <begin position="1"/>
        <end position="12"/>
    </location>
</feature>
<name>A0AAW2EI19_9HYME</name>
<feature type="region of interest" description="Disordered" evidence="1">
    <location>
        <begin position="1"/>
        <end position="25"/>
    </location>
</feature>
<feature type="region of interest" description="Disordered" evidence="1">
    <location>
        <begin position="47"/>
        <end position="69"/>
    </location>
</feature>
<evidence type="ECO:0000256" key="1">
    <source>
        <dbReference type="SAM" id="MobiDB-lite"/>
    </source>
</evidence>
<dbReference type="AlphaFoldDB" id="A0AAW2EI19"/>
<sequence>MCEYERVADAKGEASAPWKRYPRSSGGWRYRISTIYLHIPRVIRSVNTRRENHRRERKKERKKKKKKKNEGKFLGVKLTFNKIAHYFCERCFSIVLLDM</sequence>
<organism evidence="2 3">
    <name type="scientific">Cardiocondyla obscurior</name>
    <dbReference type="NCBI Taxonomy" id="286306"/>
    <lineage>
        <taxon>Eukaryota</taxon>
        <taxon>Metazoa</taxon>
        <taxon>Ecdysozoa</taxon>
        <taxon>Arthropoda</taxon>
        <taxon>Hexapoda</taxon>
        <taxon>Insecta</taxon>
        <taxon>Pterygota</taxon>
        <taxon>Neoptera</taxon>
        <taxon>Endopterygota</taxon>
        <taxon>Hymenoptera</taxon>
        <taxon>Apocrita</taxon>
        <taxon>Aculeata</taxon>
        <taxon>Formicoidea</taxon>
        <taxon>Formicidae</taxon>
        <taxon>Myrmicinae</taxon>
        <taxon>Cardiocondyla</taxon>
    </lineage>
</organism>
<feature type="compositionally biased region" description="Basic residues" evidence="1">
    <location>
        <begin position="55"/>
        <end position="69"/>
    </location>
</feature>
<keyword evidence="3" id="KW-1185">Reference proteome</keyword>
<dbReference type="EMBL" id="JADYXP020000024">
    <property type="protein sequence ID" value="KAL0101422.1"/>
    <property type="molecule type" value="Genomic_DNA"/>
</dbReference>
<comment type="caution">
    <text evidence="2">The sequence shown here is derived from an EMBL/GenBank/DDBJ whole genome shotgun (WGS) entry which is preliminary data.</text>
</comment>
<evidence type="ECO:0000313" key="2">
    <source>
        <dbReference type="EMBL" id="KAL0101422.1"/>
    </source>
</evidence>
<dbReference type="Proteomes" id="UP001430953">
    <property type="component" value="Unassembled WGS sequence"/>
</dbReference>